<evidence type="ECO:0000256" key="1">
    <source>
        <dbReference type="SAM" id="Phobius"/>
    </source>
</evidence>
<feature type="domain" description="Pyrrolo-quinoline quinone repeat" evidence="2">
    <location>
        <begin position="214"/>
        <end position="286"/>
    </location>
</feature>
<dbReference type="Pfam" id="PF13360">
    <property type="entry name" value="PQQ_2"/>
    <property type="match status" value="1"/>
</dbReference>
<dbReference type="PANTHER" id="PTHR34512">
    <property type="entry name" value="CELL SURFACE PROTEIN"/>
    <property type="match status" value="1"/>
</dbReference>
<dbReference type="AlphaFoldDB" id="A0A3N9U1I4"/>
<reference evidence="3 4" key="1">
    <citation type="journal article" date="2013" name="J. Microbiol.">
        <title>Lysinibacillus chungkukjangi sp. nov., isolated from Chungkukjang, Korean fermented soybean food.</title>
        <authorList>
            <person name="Kim S.J."/>
            <person name="Jang Y.H."/>
            <person name="Hamada M."/>
            <person name="Ahn J.H."/>
            <person name="Weon H.Y."/>
            <person name="Suzuki K."/>
            <person name="Whang K.S."/>
            <person name="Kwon S.W."/>
        </authorList>
    </citation>
    <scope>NUCLEOTIDE SEQUENCE [LARGE SCALE GENOMIC DNA]</scope>
    <source>
        <strain evidence="3 4">MCCC 1A12701</strain>
    </source>
</reference>
<proteinExistence type="predicted"/>
<gene>
    <name evidence="3" type="ORF">EBB45_19935</name>
</gene>
<dbReference type="EMBL" id="RRCT01000042">
    <property type="protein sequence ID" value="RQW70523.1"/>
    <property type="molecule type" value="Genomic_DNA"/>
</dbReference>
<evidence type="ECO:0000313" key="3">
    <source>
        <dbReference type="EMBL" id="RQW70523.1"/>
    </source>
</evidence>
<keyword evidence="1" id="KW-1133">Transmembrane helix</keyword>
<dbReference type="Gene3D" id="2.130.10.10">
    <property type="entry name" value="YVTN repeat-like/Quinoprotein amine dehydrogenase"/>
    <property type="match status" value="1"/>
</dbReference>
<dbReference type="PANTHER" id="PTHR34512:SF30">
    <property type="entry name" value="OUTER MEMBRANE PROTEIN ASSEMBLY FACTOR BAMB"/>
    <property type="match status" value="1"/>
</dbReference>
<feature type="transmembrane region" description="Helical" evidence="1">
    <location>
        <begin position="12"/>
        <end position="29"/>
    </location>
</feature>
<dbReference type="InterPro" id="IPR002372">
    <property type="entry name" value="PQQ_rpt_dom"/>
</dbReference>
<keyword evidence="1" id="KW-0472">Membrane</keyword>
<evidence type="ECO:0000313" key="4">
    <source>
        <dbReference type="Proteomes" id="UP000274033"/>
    </source>
</evidence>
<accession>A0A3N9U1I4</accession>
<evidence type="ECO:0000259" key="2">
    <source>
        <dbReference type="Pfam" id="PF13360"/>
    </source>
</evidence>
<protein>
    <recommendedName>
        <fullName evidence="2">Pyrrolo-quinoline quinone repeat domain-containing protein</fullName>
    </recommendedName>
</protein>
<comment type="caution">
    <text evidence="3">The sequence shown here is derived from an EMBL/GenBank/DDBJ whole genome shotgun (WGS) entry which is preliminary data.</text>
</comment>
<dbReference type="SUPFAM" id="SSF50998">
    <property type="entry name" value="Quinoprotein alcohol dehydrogenase-like"/>
    <property type="match status" value="1"/>
</dbReference>
<keyword evidence="4" id="KW-1185">Reference proteome</keyword>
<dbReference type="InterPro" id="IPR011047">
    <property type="entry name" value="Quinoprotein_ADH-like_sf"/>
</dbReference>
<organism evidence="3 4">
    <name type="scientific">Lysinibacillus composti</name>
    <dbReference type="NCBI Taxonomy" id="720633"/>
    <lineage>
        <taxon>Bacteria</taxon>
        <taxon>Bacillati</taxon>
        <taxon>Bacillota</taxon>
        <taxon>Bacilli</taxon>
        <taxon>Bacillales</taxon>
        <taxon>Bacillaceae</taxon>
        <taxon>Lysinibacillus</taxon>
    </lineage>
</organism>
<dbReference type="Proteomes" id="UP000274033">
    <property type="component" value="Unassembled WGS sequence"/>
</dbReference>
<sequence length="455" mass="51322">MISDRKSKLRSTLVKVFIITVVLAIFTIGKTESTLAAKSVDGYKQVWSMPLGNSGGFYMDEMFTDGSILYSKRTFQRGFEEFGRVGPTGKIVWKRNNYIYSSSVTENAIIAHTPGADYQNDTIMMIDKKTGKTKSNFLLKSVGVNNLENYTIDKQQIYISDKNKLIAVRYGGKKAWELTTHSELYKATKIPIGYQQPIIINDNMILTWITCGFSEMCSWIGDDSYQLIALSPKTGKVIWSVPERVVGDYVTLNQKNGQIILDSYDGTVAYRYSDGKKLWSYKPTKSSFSIGQDFGIEDPDGKIYLNVINENNGVYSTSRFISLNADGSVAWTTTFNAGAILNLRGFSQDKKILYFESNLPYSNKSKFYLVDRGTGKKLSKGKYDLEYPIKNGHVSIERTNSKNGFNRATIRTANGAKIGRIDYRENEEIHVGPDYRVYILSDKLTSFSPQTRQSP</sequence>
<dbReference type="InterPro" id="IPR015943">
    <property type="entry name" value="WD40/YVTN_repeat-like_dom_sf"/>
</dbReference>
<name>A0A3N9U1I4_9BACI</name>
<keyword evidence="1" id="KW-0812">Transmembrane</keyword>